<reference evidence="2 3" key="1">
    <citation type="journal article" date="2015" name="Antonie Van Leeuwenhoek">
        <title>Bosea vaviloviae sp. nov., a new species of slow-growing rhizobia isolated from nodules of the relict species Vavilovia formosa (Stev.) Fed.</title>
        <authorList>
            <person name="Safronova V.I."/>
            <person name="Kuznetsova I.G."/>
            <person name="Sazanova A.L."/>
            <person name="Kimeklis A.K."/>
            <person name="Belimov A.A."/>
            <person name="Andronov E.E."/>
            <person name="Pinaev A.G."/>
            <person name="Chizhevskaya E.P."/>
            <person name="Pukhaev A.R."/>
            <person name="Popov K.P."/>
            <person name="Willems A."/>
            <person name="Tikhonovich I.A."/>
        </authorList>
    </citation>
    <scope>NUCLEOTIDE SEQUENCE [LARGE SCALE GENOMIC DNA]</scope>
    <source>
        <strain evidence="2 3">Vaf18</strain>
    </source>
</reference>
<name>A0A1D7U355_9HYPH</name>
<evidence type="ECO:0000256" key="1">
    <source>
        <dbReference type="SAM" id="Phobius"/>
    </source>
</evidence>
<dbReference type="AlphaFoldDB" id="A0A1D7U355"/>
<dbReference type="KEGG" id="bvv:BHK69_16345"/>
<keyword evidence="1" id="KW-1133">Transmembrane helix</keyword>
<feature type="transmembrane region" description="Helical" evidence="1">
    <location>
        <begin position="45"/>
        <end position="65"/>
    </location>
</feature>
<dbReference type="EMBL" id="CP017147">
    <property type="protein sequence ID" value="AOO81811.1"/>
    <property type="molecule type" value="Genomic_DNA"/>
</dbReference>
<keyword evidence="1" id="KW-0472">Membrane</keyword>
<dbReference type="OrthoDB" id="8161993at2"/>
<dbReference type="RefSeq" id="WP_069691021.1">
    <property type="nucleotide sequence ID" value="NZ_CP017147.1"/>
</dbReference>
<accession>A0A1D7U355</accession>
<feature type="transmembrane region" description="Helical" evidence="1">
    <location>
        <begin position="77"/>
        <end position="98"/>
    </location>
</feature>
<keyword evidence="3" id="KW-1185">Reference proteome</keyword>
<evidence type="ECO:0000313" key="2">
    <source>
        <dbReference type="EMBL" id="AOO81811.1"/>
    </source>
</evidence>
<evidence type="ECO:0008006" key="4">
    <source>
        <dbReference type="Google" id="ProtNLM"/>
    </source>
</evidence>
<keyword evidence="1" id="KW-0812">Transmembrane</keyword>
<protein>
    <recommendedName>
        <fullName evidence="4">Transglycosylase</fullName>
    </recommendedName>
</protein>
<gene>
    <name evidence="2" type="ORF">BHK69_16345</name>
</gene>
<sequence>MRAYSLMLGLPDMAMPQMLVLIAIIVTAAFALAWIADAILGDGGFGVFFNAVILLIGAFIGALVWKRLGYAIGTSPQATAAIVSTCAGMALLLIGGVLRRWM</sequence>
<organism evidence="2 3">
    <name type="scientific">Bosea vaviloviae</name>
    <dbReference type="NCBI Taxonomy" id="1526658"/>
    <lineage>
        <taxon>Bacteria</taxon>
        <taxon>Pseudomonadati</taxon>
        <taxon>Pseudomonadota</taxon>
        <taxon>Alphaproteobacteria</taxon>
        <taxon>Hyphomicrobiales</taxon>
        <taxon>Boseaceae</taxon>
        <taxon>Bosea</taxon>
    </lineage>
</organism>
<evidence type="ECO:0000313" key="3">
    <source>
        <dbReference type="Proteomes" id="UP000094969"/>
    </source>
</evidence>
<proteinExistence type="predicted"/>
<dbReference type="Proteomes" id="UP000094969">
    <property type="component" value="Chromosome"/>
</dbReference>